<dbReference type="Proteomes" id="UP001596353">
    <property type="component" value="Unassembled WGS sequence"/>
</dbReference>
<dbReference type="InterPro" id="IPR008995">
    <property type="entry name" value="Mo/tungstate-bd_C_term_dom"/>
</dbReference>
<dbReference type="Gene3D" id="3.40.50.300">
    <property type="entry name" value="P-loop containing nucleotide triphosphate hydrolases"/>
    <property type="match status" value="1"/>
</dbReference>
<evidence type="ECO:0000256" key="1">
    <source>
        <dbReference type="ARBA" id="ARBA00022448"/>
    </source>
</evidence>
<dbReference type="Pfam" id="PF08402">
    <property type="entry name" value="TOBE_2"/>
    <property type="match status" value="1"/>
</dbReference>
<dbReference type="GO" id="GO:0005524">
    <property type="term" value="F:ATP binding"/>
    <property type="evidence" value="ECO:0007669"/>
    <property type="project" value="UniProtKB-KW"/>
</dbReference>
<keyword evidence="1" id="KW-0813">Transport</keyword>
<feature type="domain" description="ABC transporter" evidence="4">
    <location>
        <begin position="25"/>
        <end position="255"/>
    </location>
</feature>
<organism evidence="5 6">
    <name type="scientific">Sulfitobacter porphyrae</name>
    <dbReference type="NCBI Taxonomy" id="1246864"/>
    <lineage>
        <taxon>Bacteria</taxon>
        <taxon>Pseudomonadati</taxon>
        <taxon>Pseudomonadota</taxon>
        <taxon>Alphaproteobacteria</taxon>
        <taxon>Rhodobacterales</taxon>
        <taxon>Roseobacteraceae</taxon>
        <taxon>Sulfitobacter</taxon>
    </lineage>
</organism>
<evidence type="ECO:0000313" key="6">
    <source>
        <dbReference type="Proteomes" id="UP001596353"/>
    </source>
</evidence>
<comment type="caution">
    <text evidence="5">The sequence shown here is derived from an EMBL/GenBank/DDBJ whole genome shotgun (WGS) entry which is preliminary data.</text>
</comment>
<protein>
    <submittedName>
        <fullName evidence="5">ABC transporter ATP-binding protein</fullName>
    </submittedName>
</protein>
<sequence>MPPQTLVANNLSNKEVETTSRGASVEFRALSKNYGSFEALRSFDLSIRSGEFLTLLGPSGSGKTTTLMLLAGFEFPSSGQVLIGDQDVSRVPSWRRDQGIVFQSYSLFPHMTIGQNLAFPLETRGLQKHEVAEKTKEALQMVRLDSFADRYPSQLSGGQQQRVALARALVADPPLLLMDEPLGALDKNLREEMQIEIKHIQQRMRLTVLYVTHDQEEALTMSDRIVVMNEGQIQQIGVPEELYERPRTRFVAEFFGDVNILPGRISGGRFEAADNAFGLPVQALEGEACGALRPEKIAIQEGAEGGRKMPGWAVVPGEVIDVIYLGQMCRYVVRSGGTDYIVKTMVSPGVARHAKGGTVTLSWDAADFVLLQ</sequence>
<evidence type="ECO:0000313" key="5">
    <source>
        <dbReference type="EMBL" id="MFC6762860.1"/>
    </source>
</evidence>
<name>A0ABW2BAS4_9RHOB</name>
<dbReference type="InterPro" id="IPR003593">
    <property type="entry name" value="AAA+_ATPase"/>
</dbReference>
<dbReference type="Gene3D" id="2.40.50.100">
    <property type="match status" value="1"/>
</dbReference>
<evidence type="ECO:0000256" key="3">
    <source>
        <dbReference type="ARBA" id="ARBA00022840"/>
    </source>
</evidence>
<reference evidence="6" key="1">
    <citation type="journal article" date="2019" name="Int. J. Syst. Evol. Microbiol.">
        <title>The Global Catalogue of Microorganisms (GCM) 10K type strain sequencing project: providing services to taxonomists for standard genome sequencing and annotation.</title>
        <authorList>
            <consortium name="The Broad Institute Genomics Platform"/>
            <consortium name="The Broad Institute Genome Sequencing Center for Infectious Disease"/>
            <person name="Wu L."/>
            <person name="Ma J."/>
        </authorList>
    </citation>
    <scope>NUCLEOTIDE SEQUENCE [LARGE SCALE GENOMIC DNA]</scope>
    <source>
        <strain evidence="6">CCUG 66188</strain>
    </source>
</reference>
<dbReference type="InterPro" id="IPR050093">
    <property type="entry name" value="ABC_SmlMolc_Importer"/>
</dbReference>
<gene>
    <name evidence="5" type="ORF">ACFQFQ_29960</name>
</gene>
<proteinExistence type="predicted"/>
<keyword evidence="3 5" id="KW-0067">ATP-binding</keyword>
<dbReference type="InterPro" id="IPR027417">
    <property type="entry name" value="P-loop_NTPase"/>
</dbReference>
<evidence type="ECO:0000259" key="4">
    <source>
        <dbReference type="PROSITE" id="PS50893"/>
    </source>
</evidence>
<dbReference type="InterPro" id="IPR003439">
    <property type="entry name" value="ABC_transporter-like_ATP-bd"/>
</dbReference>
<dbReference type="PROSITE" id="PS00211">
    <property type="entry name" value="ABC_TRANSPORTER_1"/>
    <property type="match status" value="1"/>
</dbReference>
<dbReference type="InterPro" id="IPR013611">
    <property type="entry name" value="Transp-assoc_OB_typ2"/>
</dbReference>
<dbReference type="SUPFAM" id="SSF52540">
    <property type="entry name" value="P-loop containing nucleoside triphosphate hydrolases"/>
    <property type="match status" value="1"/>
</dbReference>
<keyword evidence="6" id="KW-1185">Reference proteome</keyword>
<dbReference type="EMBL" id="JBHSWG010000006">
    <property type="protein sequence ID" value="MFC6762860.1"/>
    <property type="molecule type" value="Genomic_DNA"/>
</dbReference>
<evidence type="ECO:0000256" key="2">
    <source>
        <dbReference type="ARBA" id="ARBA00022741"/>
    </source>
</evidence>
<keyword evidence="2" id="KW-0547">Nucleotide-binding</keyword>
<dbReference type="SUPFAM" id="SSF50331">
    <property type="entry name" value="MOP-like"/>
    <property type="match status" value="1"/>
</dbReference>
<accession>A0ABW2BAS4</accession>
<dbReference type="SMART" id="SM00382">
    <property type="entry name" value="AAA"/>
    <property type="match status" value="1"/>
</dbReference>
<dbReference type="PANTHER" id="PTHR42781">
    <property type="entry name" value="SPERMIDINE/PUTRESCINE IMPORT ATP-BINDING PROTEIN POTA"/>
    <property type="match status" value="1"/>
</dbReference>
<dbReference type="Pfam" id="PF00005">
    <property type="entry name" value="ABC_tran"/>
    <property type="match status" value="1"/>
</dbReference>
<dbReference type="PROSITE" id="PS50893">
    <property type="entry name" value="ABC_TRANSPORTER_2"/>
    <property type="match status" value="1"/>
</dbReference>
<dbReference type="PANTHER" id="PTHR42781:SF4">
    <property type="entry name" value="SPERMIDINE_PUTRESCINE IMPORT ATP-BINDING PROTEIN POTA"/>
    <property type="match status" value="1"/>
</dbReference>
<dbReference type="InterPro" id="IPR017871">
    <property type="entry name" value="ABC_transporter-like_CS"/>
</dbReference>